<keyword evidence="2" id="KW-1185">Reference proteome</keyword>
<organism evidence="1 2">
    <name type="scientific">Kingdonia uniflora</name>
    <dbReference type="NCBI Taxonomy" id="39325"/>
    <lineage>
        <taxon>Eukaryota</taxon>
        <taxon>Viridiplantae</taxon>
        <taxon>Streptophyta</taxon>
        <taxon>Embryophyta</taxon>
        <taxon>Tracheophyta</taxon>
        <taxon>Spermatophyta</taxon>
        <taxon>Magnoliopsida</taxon>
        <taxon>Ranunculales</taxon>
        <taxon>Circaeasteraceae</taxon>
        <taxon>Kingdonia</taxon>
    </lineage>
</organism>
<sequence>MKYTGGFSESIRRELKLFTVANIEDATMKAISIEGKYLRSYKEDDKIKLGYKSSWKNEHKGEAKGEVSSSKEFYYNHCKASGHLSDYCLVLHSVLRPKQEKRKKERYALAVEAPNPHLNKKCILNGFSEAKVARGEVASIDPTTPIHQGVFGEGFYKIFLYEIYSPNCPLVNPDIYVDTLGKVQVGGIVVWSKRLLKFDD</sequence>
<evidence type="ECO:0000313" key="2">
    <source>
        <dbReference type="Proteomes" id="UP000541444"/>
    </source>
</evidence>
<accession>A0A7J7MPC2</accession>
<gene>
    <name evidence="1" type="ORF">GIB67_000023</name>
</gene>
<proteinExistence type="predicted"/>
<evidence type="ECO:0000313" key="1">
    <source>
        <dbReference type="EMBL" id="KAF6156558.1"/>
    </source>
</evidence>
<dbReference type="Proteomes" id="UP000541444">
    <property type="component" value="Unassembled WGS sequence"/>
</dbReference>
<reference evidence="1 2" key="1">
    <citation type="journal article" date="2020" name="IScience">
        <title>Genome Sequencing of the Endangered Kingdonia uniflora (Circaeasteraceae, Ranunculales) Reveals Potential Mechanisms of Evolutionary Specialization.</title>
        <authorList>
            <person name="Sun Y."/>
            <person name="Deng T."/>
            <person name="Zhang A."/>
            <person name="Moore M.J."/>
            <person name="Landis J.B."/>
            <person name="Lin N."/>
            <person name="Zhang H."/>
            <person name="Zhang X."/>
            <person name="Huang J."/>
            <person name="Zhang X."/>
            <person name="Sun H."/>
            <person name="Wang H."/>
        </authorList>
    </citation>
    <scope>NUCLEOTIDE SEQUENCE [LARGE SCALE GENOMIC DNA]</scope>
    <source>
        <strain evidence="1">TB1705</strain>
        <tissue evidence="1">Leaf</tissue>
    </source>
</reference>
<dbReference type="OrthoDB" id="1933107at2759"/>
<protein>
    <submittedName>
        <fullName evidence="1">Uncharacterized protein</fullName>
    </submittedName>
</protein>
<dbReference type="EMBL" id="JACGCM010001326">
    <property type="protein sequence ID" value="KAF6156558.1"/>
    <property type="molecule type" value="Genomic_DNA"/>
</dbReference>
<name>A0A7J7MPC2_9MAGN</name>
<comment type="caution">
    <text evidence="1">The sequence shown here is derived from an EMBL/GenBank/DDBJ whole genome shotgun (WGS) entry which is preliminary data.</text>
</comment>
<dbReference type="AlphaFoldDB" id="A0A7J7MPC2"/>